<dbReference type="PANTHER" id="PTHR19848">
    <property type="entry name" value="WD40 REPEAT PROTEIN"/>
    <property type="match status" value="1"/>
</dbReference>
<comment type="caution">
    <text evidence="5">The sequence shown here is derived from an EMBL/GenBank/DDBJ whole genome shotgun (WGS) entry which is preliminary data.</text>
</comment>
<dbReference type="Gene3D" id="2.130.10.10">
    <property type="entry name" value="YVTN repeat-like/Quinoprotein amine dehydrogenase"/>
    <property type="match status" value="2"/>
</dbReference>
<protein>
    <submittedName>
        <fullName evidence="5">WD40-repeat-containing domain protein</fullName>
    </submittedName>
</protein>
<dbReference type="InterPro" id="IPR015943">
    <property type="entry name" value="WD40/YVTN_repeat-like_dom_sf"/>
</dbReference>
<dbReference type="GeneID" id="64623003"/>
<reference evidence="5" key="1">
    <citation type="journal article" date="2020" name="New Phytol.">
        <title>Comparative genomics reveals dynamic genome evolution in host specialist ectomycorrhizal fungi.</title>
        <authorList>
            <person name="Lofgren L.A."/>
            <person name="Nguyen N.H."/>
            <person name="Vilgalys R."/>
            <person name="Ruytinx J."/>
            <person name="Liao H.L."/>
            <person name="Branco S."/>
            <person name="Kuo A."/>
            <person name="LaButti K."/>
            <person name="Lipzen A."/>
            <person name="Andreopoulos W."/>
            <person name="Pangilinan J."/>
            <person name="Riley R."/>
            <person name="Hundley H."/>
            <person name="Na H."/>
            <person name="Barry K."/>
            <person name="Grigoriev I.V."/>
            <person name="Stajich J.E."/>
            <person name="Kennedy P.G."/>
        </authorList>
    </citation>
    <scope>NUCLEOTIDE SEQUENCE</scope>
    <source>
        <strain evidence="5">MN1</strain>
    </source>
</reference>
<proteinExistence type="predicted"/>
<evidence type="ECO:0000256" key="1">
    <source>
        <dbReference type="ARBA" id="ARBA00022574"/>
    </source>
</evidence>
<keyword evidence="1 3" id="KW-0853">WD repeat</keyword>
<evidence type="ECO:0000256" key="3">
    <source>
        <dbReference type="PROSITE-ProRule" id="PRU00221"/>
    </source>
</evidence>
<dbReference type="InterPro" id="IPR036322">
    <property type="entry name" value="WD40_repeat_dom_sf"/>
</dbReference>
<evidence type="ECO:0000256" key="4">
    <source>
        <dbReference type="SAM" id="MobiDB-lite"/>
    </source>
</evidence>
<dbReference type="OrthoDB" id="538223at2759"/>
<feature type="repeat" description="WD" evidence="3">
    <location>
        <begin position="106"/>
        <end position="147"/>
    </location>
</feature>
<dbReference type="PANTHER" id="PTHR19848:SF8">
    <property type="entry name" value="F-BOX AND WD REPEAT DOMAIN CONTAINING 7"/>
    <property type="match status" value="1"/>
</dbReference>
<dbReference type="PROSITE" id="PS50082">
    <property type="entry name" value="WD_REPEATS_2"/>
    <property type="match status" value="5"/>
</dbReference>
<dbReference type="InterPro" id="IPR019775">
    <property type="entry name" value="WD40_repeat_CS"/>
</dbReference>
<accession>A0A9P7EEZ8</accession>
<dbReference type="Pfam" id="PF00400">
    <property type="entry name" value="WD40"/>
    <property type="match status" value="6"/>
</dbReference>
<feature type="repeat" description="WD" evidence="3">
    <location>
        <begin position="156"/>
        <end position="190"/>
    </location>
</feature>
<dbReference type="InterPro" id="IPR020472">
    <property type="entry name" value="WD40_PAC1"/>
</dbReference>
<feature type="repeat" description="WD" evidence="3">
    <location>
        <begin position="233"/>
        <end position="274"/>
    </location>
</feature>
<gene>
    <name evidence="5" type="ORF">BJ212DRAFT_1068629</name>
</gene>
<dbReference type="PROSITE" id="PS51257">
    <property type="entry name" value="PROKAR_LIPOPROTEIN"/>
    <property type="match status" value="1"/>
</dbReference>
<dbReference type="RefSeq" id="XP_041195349.1">
    <property type="nucleotide sequence ID" value="XM_041328986.1"/>
</dbReference>
<feature type="repeat" description="WD" evidence="3">
    <location>
        <begin position="275"/>
        <end position="309"/>
    </location>
</feature>
<keyword evidence="6" id="KW-1185">Reference proteome</keyword>
<evidence type="ECO:0000313" key="5">
    <source>
        <dbReference type="EMBL" id="KAG1819814.1"/>
    </source>
</evidence>
<dbReference type="InterPro" id="IPR001680">
    <property type="entry name" value="WD40_rpt"/>
</dbReference>
<sequence length="497" mass="54393">MLSTSSKPYTQKPICLYGQGIHSAAISCIDFLDEDRRIIICSEDGSIQVLKVDTGQVVGGPWTDAGSGAVHAMAVSPNHMEIVTGSQDGRIRLWTLATGKMAGKWKQAHSLAILSVCWSPDELHIASGSEDGTAIIWDTKQGDIVGYPIRTGHPHVYAVRYSSDGTTLVTSGYNNTITFWDVKTREVLRFVEACHASQQIHCVTWTSYDRIFLGCSNGIAQTRADIQGKVVRLGERTRPICAMVLSQDELLLVTASLDNTISLWDPKTNQSVGRPLDHPNGLRCAAFARNSRLLATGGVDKSVYIWDLQALVRDVNVTDSESGPSLGTSTAGHSLIDIDASICPASNNARKDLRHDDTIVPDHTPRLPAPFDVATNIRSASPPNPRPWDERGVAQSNSSTRTVDQVASLPLGIQSSKTIFTHTCCWSGARYARKLFAWPSKSSTWPAGKCSAQACQGKRQCLVSFLVVCWLFVSRRCGRLDMFALIYPISFYIPTYY</sequence>
<dbReference type="PROSITE" id="PS00678">
    <property type="entry name" value="WD_REPEATS_1"/>
    <property type="match status" value="3"/>
</dbReference>
<dbReference type="EMBL" id="JABBWG010000009">
    <property type="protein sequence ID" value="KAG1819814.1"/>
    <property type="molecule type" value="Genomic_DNA"/>
</dbReference>
<name>A0A9P7EEZ8_9AGAM</name>
<feature type="region of interest" description="Disordered" evidence="4">
    <location>
        <begin position="379"/>
        <end position="399"/>
    </location>
</feature>
<dbReference type="Proteomes" id="UP000807769">
    <property type="component" value="Unassembled WGS sequence"/>
</dbReference>
<dbReference type="SUPFAM" id="SSF50978">
    <property type="entry name" value="WD40 repeat-like"/>
    <property type="match status" value="1"/>
</dbReference>
<keyword evidence="2" id="KW-0677">Repeat</keyword>
<dbReference type="CDD" id="cd00200">
    <property type="entry name" value="WD40"/>
    <property type="match status" value="1"/>
</dbReference>
<dbReference type="SMART" id="SM00320">
    <property type="entry name" value="WD40"/>
    <property type="match status" value="6"/>
</dbReference>
<dbReference type="PRINTS" id="PR00320">
    <property type="entry name" value="GPROTEINBRPT"/>
</dbReference>
<feature type="repeat" description="WD" evidence="3">
    <location>
        <begin position="63"/>
        <end position="104"/>
    </location>
</feature>
<evidence type="ECO:0000313" key="6">
    <source>
        <dbReference type="Proteomes" id="UP000807769"/>
    </source>
</evidence>
<organism evidence="5 6">
    <name type="scientific">Suillus subaureus</name>
    <dbReference type="NCBI Taxonomy" id="48587"/>
    <lineage>
        <taxon>Eukaryota</taxon>
        <taxon>Fungi</taxon>
        <taxon>Dikarya</taxon>
        <taxon>Basidiomycota</taxon>
        <taxon>Agaricomycotina</taxon>
        <taxon>Agaricomycetes</taxon>
        <taxon>Agaricomycetidae</taxon>
        <taxon>Boletales</taxon>
        <taxon>Suillineae</taxon>
        <taxon>Suillaceae</taxon>
        <taxon>Suillus</taxon>
    </lineage>
</organism>
<dbReference type="AlphaFoldDB" id="A0A9P7EEZ8"/>
<dbReference type="PROSITE" id="PS50294">
    <property type="entry name" value="WD_REPEATS_REGION"/>
    <property type="match status" value="4"/>
</dbReference>
<evidence type="ECO:0000256" key="2">
    <source>
        <dbReference type="ARBA" id="ARBA00022737"/>
    </source>
</evidence>